<keyword evidence="1" id="KW-1133">Transmembrane helix</keyword>
<dbReference type="AlphaFoldDB" id="A0A2P2JJN3"/>
<evidence type="ECO:0000313" key="2">
    <source>
        <dbReference type="EMBL" id="MBW93658.1"/>
    </source>
</evidence>
<sequence>MNLFAFLAKVFRIFFFVGLGGEGFILVVFVVLTFRMKETCFGKNKKRSVLCYCLQIFLGTLS</sequence>
<keyword evidence="1" id="KW-0812">Transmembrane</keyword>
<protein>
    <submittedName>
        <fullName evidence="2">Uncharacterized protein</fullName>
    </submittedName>
</protein>
<feature type="transmembrane region" description="Helical" evidence="1">
    <location>
        <begin position="12"/>
        <end position="34"/>
    </location>
</feature>
<accession>A0A2P2JJN3</accession>
<keyword evidence="1" id="KW-0472">Membrane</keyword>
<evidence type="ECO:0000256" key="1">
    <source>
        <dbReference type="SAM" id="Phobius"/>
    </source>
</evidence>
<organism evidence="2">
    <name type="scientific">Rhizophora mucronata</name>
    <name type="common">Asiatic mangrove</name>
    <dbReference type="NCBI Taxonomy" id="61149"/>
    <lineage>
        <taxon>Eukaryota</taxon>
        <taxon>Viridiplantae</taxon>
        <taxon>Streptophyta</taxon>
        <taxon>Embryophyta</taxon>
        <taxon>Tracheophyta</taxon>
        <taxon>Spermatophyta</taxon>
        <taxon>Magnoliopsida</taxon>
        <taxon>eudicotyledons</taxon>
        <taxon>Gunneridae</taxon>
        <taxon>Pentapetalae</taxon>
        <taxon>rosids</taxon>
        <taxon>fabids</taxon>
        <taxon>Malpighiales</taxon>
        <taxon>Rhizophoraceae</taxon>
        <taxon>Rhizophora</taxon>
    </lineage>
</organism>
<dbReference type="EMBL" id="GGEC01013175">
    <property type="protein sequence ID" value="MBW93658.1"/>
    <property type="molecule type" value="Transcribed_RNA"/>
</dbReference>
<proteinExistence type="predicted"/>
<name>A0A2P2JJN3_RHIMU</name>
<reference evidence="2" key="1">
    <citation type="submission" date="2018-02" db="EMBL/GenBank/DDBJ databases">
        <title>Rhizophora mucronata_Transcriptome.</title>
        <authorList>
            <person name="Meera S.P."/>
            <person name="Sreeshan A."/>
            <person name="Augustine A."/>
        </authorList>
    </citation>
    <scope>NUCLEOTIDE SEQUENCE</scope>
    <source>
        <tissue evidence="2">Leaf</tissue>
    </source>
</reference>